<accession>A0A3M2SET8</accession>
<keyword evidence="2" id="KW-1185">Reference proteome</keyword>
<sequence length="258" mass="28479">MKDKRGRKRSADEAFADDPQFDKIAPDGVVTFILDEGKMTVRVHSAIMKNASPVFAAMLGPHFKEGHALREGGCEIPLPEDDGVAAQDGDSFESISRKLLLSCAESFVQLAADTKDAGRTAYRLAATLEVSRNEVLSKVFRILHVDLQEAIRDHPCYQSEDPDSDCTEDPEAESKLHLHHNDTNRSINQAVELILDALSKLCKISCCDRCIKYRGFMCKSIHYTCLSLEDQVKGLCLACFDRTSTGKCTNKHGQSLAG</sequence>
<name>A0A3M2SET8_9HYPO</name>
<dbReference type="STRING" id="2010991.A0A3M2SET8"/>
<reference evidence="1 2" key="1">
    <citation type="submission" date="2017-06" db="EMBL/GenBank/DDBJ databases">
        <title>Comparative genomic analysis of Ambrosia Fusariam Clade fungi.</title>
        <authorList>
            <person name="Stajich J.E."/>
            <person name="Carrillo J."/>
            <person name="Kijimoto T."/>
            <person name="Eskalen A."/>
            <person name="O'Donnell K."/>
            <person name="Kasson M."/>
        </authorList>
    </citation>
    <scope>NUCLEOTIDE SEQUENCE [LARGE SCALE GENOMIC DNA]</scope>
    <source>
        <strain evidence="1">UCR3666</strain>
    </source>
</reference>
<dbReference type="OrthoDB" id="5275938at2759"/>
<proteinExistence type="predicted"/>
<dbReference type="Proteomes" id="UP000277212">
    <property type="component" value="Unassembled WGS sequence"/>
</dbReference>
<evidence type="ECO:0000313" key="1">
    <source>
        <dbReference type="EMBL" id="RMJ15735.1"/>
    </source>
</evidence>
<dbReference type="InterPro" id="IPR011333">
    <property type="entry name" value="SKP1/BTB/POZ_sf"/>
</dbReference>
<organism evidence="1 2">
    <name type="scientific">Fusarium kuroshium</name>
    <dbReference type="NCBI Taxonomy" id="2010991"/>
    <lineage>
        <taxon>Eukaryota</taxon>
        <taxon>Fungi</taxon>
        <taxon>Dikarya</taxon>
        <taxon>Ascomycota</taxon>
        <taxon>Pezizomycotina</taxon>
        <taxon>Sordariomycetes</taxon>
        <taxon>Hypocreomycetidae</taxon>
        <taxon>Hypocreales</taxon>
        <taxon>Nectriaceae</taxon>
        <taxon>Fusarium</taxon>
        <taxon>Fusarium solani species complex</taxon>
    </lineage>
</organism>
<gene>
    <name evidence="1" type="ORF">CDV36_004568</name>
</gene>
<evidence type="ECO:0000313" key="2">
    <source>
        <dbReference type="Proteomes" id="UP000277212"/>
    </source>
</evidence>
<dbReference type="AlphaFoldDB" id="A0A3M2SET8"/>
<dbReference type="EMBL" id="NKUJ01000059">
    <property type="protein sequence ID" value="RMJ15735.1"/>
    <property type="molecule type" value="Genomic_DNA"/>
</dbReference>
<dbReference type="Gene3D" id="3.30.710.10">
    <property type="entry name" value="Potassium Channel Kv1.1, Chain A"/>
    <property type="match status" value="1"/>
</dbReference>
<protein>
    <recommendedName>
        <fullName evidence="3">BTB domain-containing protein</fullName>
    </recommendedName>
</protein>
<comment type="caution">
    <text evidence="1">The sequence shown here is derived from an EMBL/GenBank/DDBJ whole genome shotgun (WGS) entry which is preliminary data.</text>
</comment>
<evidence type="ECO:0008006" key="3">
    <source>
        <dbReference type="Google" id="ProtNLM"/>
    </source>
</evidence>